<dbReference type="InterPro" id="IPR010982">
    <property type="entry name" value="Lambda_DNA-bd_dom_sf"/>
</dbReference>
<feature type="region of interest" description="Disordered" evidence="1">
    <location>
        <begin position="1"/>
        <end position="22"/>
    </location>
</feature>
<dbReference type="RefSeq" id="WP_310274616.1">
    <property type="nucleotide sequence ID" value="NZ_JAVDXW010000001.1"/>
</dbReference>
<dbReference type="Proteomes" id="UP001180845">
    <property type="component" value="Unassembled WGS sequence"/>
</dbReference>
<dbReference type="InterPro" id="IPR043917">
    <property type="entry name" value="DUF5753"/>
</dbReference>
<gene>
    <name evidence="3" type="ORF">JOF55_002972</name>
</gene>
<dbReference type="GO" id="GO:0003677">
    <property type="term" value="F:DNA binding"/>
    <property type="evidence" value="ECO:0007669"/>
    <property type="project" value="InterPro"/>
</dbReference>
<sequence length="299" mass="33676">MATVGSPDSADGGQADAHSGGPTARRIVLGAQLRRLREAAEISRADAGYSIRASGSKISRIELGRVSFKERDVSDLLTMYGVTDAGEREGFLDMVKRSNEPGWWHRYTDLMPEWFQDYVGLEESVSRIQTYELQFVPGLMQTEDYARAVAGHGRPELAGEDVQRRVALRMHRQKLLARPGAPRLWAVIDESVLHRPIGGRQVMRAQIEQLLEITKLPHVTLQVVPYRLSGYAAEGAFSLLRFTESELPDLVYIEHLSGALYLEKPEEIELYSRVLDRLAVDAETPEQTRQLLTKMRAEF</sequence>
<accession>A0AAE3ZFA3</accession>
<keyword evidence="4" id="KW-1185">Reference proteome</keyword>
<comment type="caution">
    <text evidence="3">The sequence shown here is derived from an EMBL/GenBank/DDBJ whole genome shotgun (WGS) entry which is preliminary data.</text>
</comment>
<dbReference type="Pfam" id="PF13560">
    <property type="entry name" value="HTH_31"/>
    <property type="match status" value="1"/>
</dbReference>
<dbReference type="AlphaFoldDB" id="A0AAE3ZFA3"/>
<evidence type="ECO:0000256" key="1">
    <source>
        <dbReference type="SAM" id="MobiDB-lite"/>
    </source>
</evidence>
<dbReference type="EMBL" id="JAVDXW010000001">
    <property type="protein sequence ID" value="MDR7302791.1"/>
    <property type="molecule type" value="Genomic_DNA"/>
</dbReference>
<reference evidence="3" key="1">
    <citation type="submission" date="2023-07" db="EMBL/GenBank/DDBJ databases">
        <title>Sequencing the genomes of 1000 actinobacteria strains.</title>
        <authorList>
            <person name="Klenk H.-P."/>
        </authorList>
    </citation>
    <scope>NUCLEOTIDE SEQUENCE</scope>
    <source>
        <strain evidence="3">DSM 45977</strain>
    </source>
</reference>
<organism evidence="3 4">
    <name type="scientific">Haloactinomyces albus</name>
    <dbReference type="NCBI Taxonomy" id="1352928"/>
    <lineage>
        <taxon>Bacteria</taxon>
        <taxon>Bacillati</taxon>
        <taxon>Actinomycetota</taxon>
        <taxon>Actinomycetes</taxon>
        <taxon>Actinopolysporales</taxon>
        <taxon>Actinopolysporaceae</taxon>
        <taxon>Haloactinomyces</taxon>
    </lineage>
</organism>
<evidence type="ECO:0000313" key="3">
    <source>
        <dbReference type="EMBL" id="MDR7302791.1"/>
    </source>
</evidence>
<dbReference type="SUPFAM" id="SSF47413">
    <property type="entry name" value="lambda repressor-like DNA-binding domains"/>
    <property type="match status" value="1"/>
</dbReference>
<dbReference type="Pfam" id="PF19054">
    <property type="entry name" value="DUF5753"/>
    <property type="match status" value="1"/>
</dbReference>
<feature type="domain" description="DUF5753" evidence="2">
    <location>
        <begin position="115"/>
        <end position="293"/>
    </location>
</feature>
<proteinExistence type="predicted"/>
<dbReference type="CDD" id="cd00093">
    <property type="entry name" value="HTH_XRE"/>
    <property type="match status" value="1"/>
</dbReference>
<dbReference type="InterPro" id="IPR001387">
    <property type="entry name" value="Cro/C1-type_HTH"/>
</dbReference>
<dbReference type="Gene3D" id="1.10.260.40">
    <property type="entry name" value="lambda repressor-like DNA-binding domains"/>
    <property type="match status" value="1"/>
</dbReference>
<evidence type="ECO:0000313" key="4">
    <source>
        <dbReference type="Proteomes" id="UP001180845"/>
    </source>
</evidence>
<evidence type="ECO:0000259" key="2">
    <source>
        <dbReference type="Pfam" id="PF19054"/>
    </source>
</evidence>
<name>A0AAE3ZFA3_9ACTN</name>
<protein>
    <submittedName>
        <fullName evidence="3">Transcriptional regulator with XRE-family HTH domain</fullName>
    </submittedName>
</protein>